<keyword evidence="1" id="KW-0812">Transmembrane</keyword>
<reference evidence="3 4" key="1">
    <citation type="submission" date="2016-10" db="EMBL/GenBank/DDBJ databases">
        <authorList>
            <person name="de Groot N.N."/>
        </authorList>
    </citation>
    <scope>NUCLEOTIDE SEQUENCE [LARGE SCALE GENOMIC DNA]</scope>
    <source>
        <strain evidence="3 4">DSM 17073</strain>
    </source>
</reference>
<evidence type="ECO:0000313" key="4">
    <source>
        <dbReference type="Proteomes" id="UP000242243"/>
    </source>
</evidence>
<dbReference type="Proteomes" id="UP000242243">
    <property type="component" value="Unassembled WGS sequence"/>
</dbReference>
<keyword evidence="1" id="KW-0472">Membrane</keyword>
<keyword evidence="5" id="KW-1185">Reference proteome</keyword>
<evidence type="ECO:0000313" key="3">
    <source>
        <dbReference type="EMBL" id="SFP58005.1"/>
    </source>
</evidence>
<keyword evidence="1" id="KW-1133">Transmembrane helix</keyword>
<gene>
    <name evidence="2" type="ORF">HHA03_18920</name>
    <name evidence="3" type="ORF">SAMN05421839_13020</name>
</gene>
<reference evidence="2 5" key="2">
    <citation type="submission" date="2019-07" db="EMBL/GenBank/DDBJ databases">
        <title>Whole genome shotgun sequence of Halolactibacillus halophilus NBRC 100868.</title>
        <authorList>
            <person name="Hosoyama A."/>
            <person name="Uohara A."/>
            <person name="Ohji S."/>
            <person name="Ichikawa N."/>
        </authorList>
    </citation>
    <scope>NUCLEOTIDE SEQUENCE [LARGE SCALE GENOMIC DNA]</scope>
    <source>
        <strain evidence="2 5">NBRC 100868</strain>
    </source>
</reference>
<name>A0A1I5RHK4_9BACI</name>
<evidence type="ECO:0000313" key="2">
    <source>
        <dbReference type="EMBL" id="GEM02360.1"/>
    </source>
</evidence>
<feature type="transmembrane region" description="Helical" evidence="1">
    <location>
        <begin position="42"/>
        <end position="63"/>
    </location>
</feature>
<dbReference type="Proteomes" id="UP000321547">
    <property type="component" value="Unassembled WGS sequence"/>
</dbReference>
<dbReference type="AlphaFoldDB" id="A0A1I5RHK4"/>
<dbReference type="STRING" id="306540.SAMN05421839_13020"/>
<dbReference type="EMBL" id="FOXC01000030">
    <property type="protein sequence ID" value="SFP58005.1"/>
    <property type="molecule type" value="Genomic_DNA"/>
</dbReference>
<dbReference type="EMBL" id="BJWI01000033">
    <property type="protein sequence ID" value="GEM02360.1"/>
    <property type="molecule type" value="Genomic_DNA"/>
</dbReference>
<feature type="transmembrane region" description="Helical" evidence="1">
    <location>
        <begin position="12"/>
        <end position="30"/>
    </location>
</feature>
<evidence type="ECO:0000256" key="1">
    <source>
        <dbReference type="SAM" id="Phobius"/>
    </source>
</evidence>
<accession>A0A1I5RHK4</accession>
<feature type="transmembrane region" description="Helical" evidence="1">
    <location>
        <begin position="70"/>
        <end position="89"/>
    </location>
</feature>
<feature type="transmembrane region" description="Helical" evidence="1">
    <location>
        <begin position="95"/>
        <end position="117"/>
    </location>
</feature>
<sequence length="136" mass="15464">MKRSQIYYEQNKPAYSLVMLFLALNAYVALVTLNNMAIGFRLGIYVLLTIIISLVSFLIAVKLKLYKKTGMYMCGLLIAVQTIRLFFLPELPENGFLMSVLMVVSIISLILALLVTIKKDQVRNVYLDKKMAEYNG</sequence>
<proteinExistence type="predicted"/>
<protein>
    <submittedName>
        <fullName evidence="3">Uncharacterized protein</fullName>
    </submittedName>
</protein>
<dbReference type="RefSeq" id="WP_089832990.1">
    <property type="nucleotide sequence ID" value="NZ_BJWI01000033.1"/>
</dbReference>
<organism evidence="3 4">
    <name type="scientific">Halolactibacillus halophilus</name>
    <dbReference type="NCBI Taxonomy" id="306540"/>
    <lineage>
        <taxon>Bacteria</taxon>
        <taxon>Bacillati</taxon>
        <taxon>Bacillota</taxon>
        <taxon>Bacilli</taxon>
        <taxon>Bacillales</taxon>
        <taxon>Bacillaceae</taxon>
        <taxon>Halolactibacillus</taxon>
    </lineage>
</organism>
<evidence type="ECO:0000313" key="5">
    <source>
        <dbReference type="Proteomes" id="UP000321547"/>
    </source>
</evidence>